<dbReference type="PANTHER" id="PTHR34773:SF1">
    <property type="entry name" value="FLAGELLAR SECRETION CHAPERONE FLIS"/>
    <property type="match status" value="1"/>
</dbReference>
<reference evidence="6 7" key="1">
    <citation type="submission" date="2016-10" db="EMBL/GenBank/DDBJ databases">
        <authorList>
            <person name="de Groot N.N."/>
        </authorList>
    </citation>
    <scope>NUCLEOTIDE SEQUENCE [LARGE SCALE GENOMIC DNA]</scope>
    <source>
        <strain evidence="6 7">CGMCC 1.5012</strain>
    </source>
</reference>
<sequence length="124" mass="14154">MLTSAYDQYKQQSIVTLTPGEMIVKLYDEAIKRCNFSVKYLDDKDYEAANVCLKKAQDIVSYLNSSLDKNYSLSAELSPLYDYIKNQLITANIKKDTQPINDVLPLLKELRDAFSTAEKSVRKS</sequence>
<evidence type="ECO:0000256" key="2">
    <source>
        <dbReference type="ARBA" id="ARBA00008787"/>
    </source>
</evidence>
<dbReference type="RefSeq" id="WP_092640263.1">
    <property type="nucleotide sequence ID" value="NZ_FNID01000017.1"/>
</dbReference>
<keyword evidence="6" id="KW-0282">Flagellum</keyword>
<dbReference type="PANTHER" id="PTHR34773">
    <property type="entry name" value="FLAGELLAR SECRETION CHAPERONE FLIS"/>
    <property type="match status" value="1"/>
</dbReference>
<keyword evidence="5" id="KW-0143">Chaperone</keyword>
<evidence type="ECO:0000256" key="1">
    <source>
        <dbReference type="ARBA" id="ARBA00004514"/>
    </source>
</evidence>
<proteinExistence type="inferred from homology"/>
<dbReference type="NCBIfam" id="TIGR00208">
    <property type="entry name" value="fliS"/>
    <property type="match status" value="1"/>
</dbReference>
<accession>A0A1H0AV81</accession>
<keyword evidence="6" id="KW-0969">Cilium</keyword>
<dbReference type="AlphaFoldDB" id="A0A1H0AV81"/>
<keyword evidence="7" id="KW-1185">Reference proteome</keyword>
<dbReference type="InterPro" id="IPR036584">
    <property type="entry name" value="FliS_sf"/>
</dbReference>
<keyword evidence="3" id="KW-0963">Cytoplasm</keyword>
<organism evidence="6 7">
    <name type="scientific">Acetanaerobacterium elongatum</name>
    <dbReference type="NCBI Taxonomy" id="258515"/>
    <lineage>
        <taxon>Bacteria</taxon>
        <taxon>Bacillati</taxon>
        <taxon>Bacillota</taxon>
        <taxon>Clostridia</taxon>
        <taxon>Eubacteriales</taxon>
        <taxon>Oscillospiraceae</taxon>
        <taxon>Acetanaerobacterium</taxon>
    </lineage>
</organism>
<keyword evidence="6" id="KW-0966">Cell projection</keyword>
<dbReference type="PIRSF" id="PIRSF039090">
    <property type="entry name" value="Flis"/>
    <property type="match status" value="1"/>
</dbReference>
<evidence type="ECO:0000256" key="4">
    <source>
        <dbReference type="ARBA" id="ARBA00022795"/>
    </source>
</evidence>
<dbReference type="STRING" id="258515.SAMN05192585_11755"/>
<dbReference type="Gene3D" id="1.20.120.340">
    <property type="entry name" value="Flagellar protein FliS"/>
    <property type="match status" value="1"/>
</dbReference>
<dbReference type="EMBL" id="FNID01000017">
    <property type="protein sequence ID" value="SDN37352.1"/>
    <property type="molecule type" value="Genomic_DNA"/>
</dbReference>
<keyword evidence="4" id="KW-1005">Bacterial flagellum biogenesis</keyword>
<dbReference type="SUPFAM" id="SSF101116">
    <property type="entry name" value="Flagellar export chaperone FliS"/>
    <property type="match status" value="1"/>
</dbReference>
<gene>
    <name evidence="6" type="ORF">SAMN05192585_11755</name>
</gene>
<dbReference type="Pfam" id="PF02561">
    <property type="entry name" value="FliS"/>
    <property type="match status" value="1"/>
</dbReference>
<evidence type="ECO:0000256" key="3">
    <source>
        <dbReference type="ARBA" id="ARBA00022490"/>
    </source>
</evidence>
<dbReference type="CDD" id="cd16098">
    <property type="entry name" value="FliS"/>
    <property type="match status" value="1"/>
</dbReference>
<evidence type="ECO:0000313" key="6">
    <source>
        <dbReference type="EMBL" id="SDN37352.1"/>
    </source>
</evidence>
<comment type="subcellular location">
    <subcellularLocation>
        <location evidence="1">Cytoplasm</location>
        <location evidence="1">Cytosol</location>
    </subcellularLocation>
</comment>
<dbReference type="GO" id="GO:0071973">
    <property type="term" value="P:bacterial-type flagellum-dependent cell motility"/>
    <property type="evidence" value="ECO:0007669"/>
    <property type="project" value="TreeGrafter"/>
</dbReference>
<dbReference type="GO" id="GO:0044780">
    <property type="term" value="P:bacterial-type flagellum assembly"/>
    <property type="evidence" value="ECO:0007669"/>
    <property type="project" value="InterPro"/>
</dbReference>
<dbReference type="InterPro" id="IPR003713">
    <property type="entry name" value="FliS"/>
</dbReference>
<protein>
    <submittedName>
        <fullName evidence="6">Flagellar protein FliS</fullName>
    </submittedName>
</protein>
<name>A0A1H0AV81_9FIRM</name>
<evidence type="ECO:0000313" key="7">
    <source>
        <dbReference type="Proteomes" id="UP000199182"/>
    </source>
</evidence>
<dbReference type="Proteomes" id="UP000199182">
    <property type="component" value="Unassembled WGS sequence"/>
</dbReference>
<dbReference type="OrthoDB" id="1524959at2"/>
<comment type="similarity">
    <text evidence="2">Belongs to the FliS family.</text>
</comment>
<evidence type="ECO:0000256" key="5">
    <source>
        <dbReference type="ARBA" id="ARBA00023186"/>
    </source>
</evidence>
<dbReference type="GO" id="GO:0005829">
    <property type="term" value="C:cytosol"/>
    <property type="evidence" value="ECO:0007669"/>
    <property type="project" value="UniProtKB-SubCell"/>
</dbReference>